<dbReference type="KEGG" id="cfus:CYFUS_002104"/>
<dbReference type="InterPro" id="IPR036388">
    <property type="entry name" value="WH-like_DNA-bd_sf"/>
</dbReference>
<dbReference type="Pfam" id="PF02082">
    <property type="entry name" value="Rrf2"/>
    <property type="match status" value="1"/>
</dbReference>
<dbReference type="Gene3D" id="1.10.10.10">
    <property type="entry name" value="Winged helix-like DNA-binding domain superfamily/Winged helix DNA-binding domain"/>
    <property type="match status" value="1"/>
</dbReference>
<dbReference type="RefSeq" id="WP_095985114.1">
    <property type="nucleotide sequence ID" value="NZ_CP022098.1"/>
</dbReference>
<dbReference type="PANTHER" id="PTHR33221">
    <property type="entry name" value="WINGED HELIX-TURN-HELIX TRANSCRIPTIONAL REGULATOR, RRF2 FAMILY"/>
    <property type="match status" value="1"/>
</dbReference>
<dbReference type="InterPro" id="IPR000944">
    <property type="entry name" value="Tscrpt_reg_Rrf2"/>
</dbReference>
<dbReference type="InterPro" id="IPR030489">
    <property type="entry name" value="TR_Rrf2-type_CS"/>
</dbReference>
<name>A0A250IY71_9BACT</name>
<dbReference type="PANTHER" id="PTHR33221:SF15">
    <property type="entry name" value="HTH-TYPE TRANSCRIPTIONAL REGULATOR YWGB-RELATED"/>
    <property type="match status" value="1"/>
</dbReference>
<dbReference type="AlphaFoldDB" id="A0A250IY71"/>
<dbReference type="EMBL" id="CP022098">
    <property type="protein sequence ID" value="ATB36689.1"/>
    <property type="molecule type" value="Genomic_DNA"/>
</dbReference>
<dbReference type="InterPro" id="IPR036390">
    <property type="entry name" value="WH_DNA-bd_sf"/>
</dbReference>
<sequence>MTDLRFPTALQMMLGLVLAEREGMAKVSSAELAEGLGANPSLVRKLLVPLVRAGLVESFMGKSGGVRLGRPAGEITLRDIYCCVTEGKKLWSARSNVPHRCLVSSNIERFFDGLADEAEQAMLDTLGRRTLEQSFAELRAMDKARPAKRAPHG</sequence>
<reference evidence="1 2" key="1">
    <citation type="submission" date="2017-06" db="EMBL/GenBank/DDBJ databases">
        <title>Sequencing and comparative analysis of myxobacterial genomes.</title>
        <authorList>
            <person name="Rupp O."/>
            <person name="Goesmann A."/>
            <person name="Sogaard-Andersen L."/>
        </authorList>
    </citation>
    <scope>NUCLEOTIDE SEQUENCE [LARGE SCALE GENOMIC DNA]</scope>
    <source>
        <strain evidence="1 2">DSM 52655</strain>
    </source>
</reference>
<proteinExistence type="predicted"/>
<evidence type="ECO:0000313" key="1">
    <source>
        <dbReference type="EMBL" id="ATB36689.1"/>
    </source>
</evidence>
<dbReference type="SUPFAM" id="SSF46785">
    <property type="entry name" value="Winged helix' DNA-binding domain"/>
    <property type="match status" value="1"/>
</dbReference>
<dbReference type="GO" id="GO:0003700">
    <property type="term" value="F:DNA-binding transcription factor activity"/>
    <property type="evidence" value="ECO:0007669"/>
    <property type="project" value="TreeGrafter"/>
</dbReference>
<protein>
    <submittedName>
        <fullName evidence="1">Rrf2 family transcriptional regulator</fullName>
    </submittedName>
</protein>
<dbReference type="GO" id="GO:0005829">
    <property type="term" value="C:cytosol"/>
    <property type="evidence" value="ECO:0007669"/>
    <property type="project" value="TreeGrafter"/>
</dbReference>
<dbReference type="PROSITE" id="PS01332">
    <property type="entry name" value="HTH_RRF2_1"/>
    <property type="match status" value="1"/>
</dbReference>
<organism evidence="1 2">
    <name type="scientific">Cystobacter fuscus</name>
    <dbReference type="NCBI Taxonomy" id="43"/>
    <lineage>
        <taxon>Bacteria</taxon>
        <taxon>Pseudomonadati</taxon>
        <taxon>Myxococcota</taxon>
        <taxon>Myxococcia</taxon>
        <taxon>Myxococcales</taxon>
        <taxon>Cystobacterineae</taxon>
        <taxon>Archangiaceae</taxon>
        <taxon>Cystobacter</taxon>
    </lineage>
</organism>
<accession>A0A250IY71</accession>
<dbReference type="PROSITE" id="PS51197">
    <property type="entry name" value="HTH_RRF2_2"/>
    <property type="match status" value="1"/>
</dbReference>
<evidence type="ECO:0000313" key="2">
    <source>
        <dbReference type="Proteomes" id="UP000217257"/>
    </source>
</evidence>
<dbReference type="Proteomes" id="UP000217257">
    <property type="component" value="Chromosome"/>
</dbReference>
<gene>
    <name evidence="1" type="ORF">CYFUS_002104</name>
</gene>